<dbReference type="SUPFAM" id="SSF58104">
    <property type="entry name" value="Methyl-accepting chemotaxis protein (MCP) signaling domain"/>
    <property type="match status" value="1"/>
</dbReference>
<dbReference type="Pfam" id="PF00672">
    <property type="entry name" value="HAMP"/>
    <property type="match status" value="1"/>
</dbReference>
<dbReference type="InterPro" id="IPR004089">
    <property type="entry name" value="MCPsignal_dom"/>
</dbReference>
<reference evidence="9" key="1">
    <citation type="journal article" date="2019" name="Int. J. Syst. Evol. Microbiol.">
        <title>The Global Catalogue of Microorganisms (GCM) 10K type strain sequencing project: providing services to taxonomists for standard genome sequencing and annotation.</title>
        <authorList>
            <consortium name="The Broad Institute Genomics Platform"/>
            <consortium name="The Broad Institute Genome Sequencing Center for Infectious Disease"/>
            <person name="Wu L."/>
            <person name="Ma J."/>
        </authorList>
    </citation>
    <scope>NUCLEOTIDE SEQUENCE [LARGE SCALE GENOMIC DNA]</scope>
    <source>
        <strain evidence="9">KCTC 52473</strain>
    </source>
</reference>
<dbReference type="PRINTS" id="PR00260">
    <property type="entry name" value="CHEMTRNSDUCR"/>
</dbReference>
<gene>
    <name evidence="8" type="ORF">ACFOHL_16165</name>
</gene>
<evidence type="ECO:0000313" key="9">
    <source>
        <dbReference type="Proteomes" id="UP001595478"/>
    </source>
</evidence>
<dbReference type="Pfam" id="PF00015">
    <property type="entry name" value="MCPsignal"/>
    <property type="match status" value="1"/>
</dbReference>
<comment type="caution">
    <text evidence="8">The sequence shown here is derived from an EMBL/GenBank/DDBJ whole genome shotgun (WGS) entry which is preliminary data.</text>
</comment>
<dbReference type="InterPro" id="IPR003660">
    <property type="entry name" value="HAMP_dom"/>
</dbReference>
<keyword evidence="5" id="KW-1133">Transmembrane helix</keyword>
<protein>
    <submittedName>
        <fullName evidence="8">Methyl-accepting chemotaxis protein</fullName>
    </submittedName>
</protein>
<sequence length="506" mass="55064">MSLRKRINIALLVSLIATLFIYSVFDIWISQRTLASTLEANASNTEKRIKVTLADAMWNFNVDSAQKAASAELGTNDLVGVSAFDLEKQVLFDIRWDEDKEEMSVGQYQGKVLFTKETDIVYFDQDEAFTAGSVVLYFSGNSLDVAFSAAVKRSIFQILILSVILLSVAGFLIHRLIISPLTAITERVNDIAQGDGDLTRRIELSSQGELHALTTGINYFIDNVHKIVSDISKVSHTLDRSSDESNEDIKELNDLVSDLNEKVSRIIHSMDGLSASSKDVASQASSSADVMQETTELAGKGLHDVRIANEKTQQLADSVQSSTEKTAKLDEHAQSIGAVVDVIKSIAEQTNLLALNAAIEAARAGEQGRGFAVVADEVRTLAQRTQKSTGEIEEIISQLQQQAKTTHNIMNSGMQQAADNVESAAKAGETFSEIENAINRNVSSATTIAAAAEEQSQTLTSIESDIAFIRTANDRTLEIARKSSSNNEAIVRLSQQVAALVEKFKI</sequence>
<dbReference type="Proteomes" id="UP001595478">
    <property type="component" value="Unassembled WGS sequence"/>
</dbReference>
<evidence type="ECO:0000259" key="6">
    <source>
        <dbReference type="PROSITE" id="PS50111"/>
    </source>
</evidence>
<evidence type="ECO:0000256" key="3">
    <source>
        <dbReference type="ARBA" id="ARBA00029447"/>
    </source>
</evidence>
<comment type="subcellular location">
    <subcellularLocation>
        <location evidence="1">Membrane</location>
    </subcellularLocation>
</comment>
<dbReference type="CDD" id="cd06225">
    <property type="entry name" value="HAMP"/>
    <property type="match status" value="1"/>
</dbReference>
<dbReference type="RefSeq" id="WP_376921273.1">
    <property type="nucleotide sequence ID" value="NZ_JBHRSW010000047.1"/>
</dbReference>
<dbReference type="PROSITE" id="PS50111">
    <property type="entry name" value="CHEMOTAXIS_TRANSDUC_2"/>
    <property type="match status" value="1"/>
</dbReference>
<evidence type="ECO:0000256" key="1">
    <source>
        <dbReference type="ARBA" id="ARBA00004370"/>
    </source>
</evidence>
<dbReference type="CDD" id="cd11386">
    <property type="entry name" value="MCP_signal"/>
    <property type="match status" value="1"/>
</dbReference>
<keyword evidence="2 4" id="KW-0807">Transducer</keyword>
<dbReference type="PANTHER" id="PTHR32089">
    <property type="entry name" value="METHYL-ACCEPTING CHEMOTAXIS PROTEIN MCPB"/>
    <property type="match status" value="1"/>
</dbReference>
<organism evidence="8 9">
    <name type="scientific">Agaribacter flavus</name>
    <dbReference type="NCBI Taxonomy" id="1902781"/>
    <lineage>
        <taxon>Bacteria</taxon>
        <taxon>Pseudomonadati</taxon>
        <taxon>Pseudomonadota</taxon>
        <taxon>Gammaproteobacteria</taxon>
        <taxon>Alteromonadales</taxon>
        <taxon>Alteromonadaceae</taxon>
        <taxon>Agaribacter</taxon>
    </lineage>
</organism>
<feature type="domain" description="HAMP" evidence="7">
    <location>
        <begin position="175"/>
        <end position="229"/>
    </location>
</feature>
<comment type="similarity">
    <text evidence="3">Belongs to the methyl-accepting chemotaxis (MCP) protein family.</text>
</comment>
<proteinExistence type="inferred from homology"/>
<evidence type="ECO:0000313" key="8">
    <source>
        <dbReference type="EMBL" id="MFC3123158.1"/>
    </source>
</evidence>
<accession>A0ABV7FV85</accession>
<dbReference type="EMBL" id="JBHRSW010000047">
    <property type="protein sequence ID" value="MFC3123158.1"/>
    <property type="molecule type" value="Genomic_DNA"/>
</dbReference>
<feature type="domain" description="Methyl-accepting transducer" evidence="6">
    <location>
        <begin position="234"/>
        <end position="470"/>
    </location>
</feature>
<keyword evidence="5" id="KW-0812">Transmembrane</keyword>
<dbReference type="PANTHER" id="PTHR32089:SF112">
    <property type="entry name" value="LYSOZYME-LIKE PROTEIN-RELATED"/>
    <property type="match status" value="1"/>
</dbReference>
<dbReference type="PROSITE" id="PS50885">
    <property type="entry name" value="HAMP"/>
    <property type="match status" value="1"/>
</dbReference>
<evidence type="ECO:0000256" key="4">
    <source>
        <dbReference type="PROSITE-ProRule" id="PRU00284"/>
    </source>
</evidence>
<evidence type="ECO:0000256" key="5">
    <source>
        <dbReference type="SAM" id="Phobius"/>
    </source>
</evidence>
<dbReference type="SMART" id="SM00304">
    <property type="entry name" value="HAMP"/>
    <property type="match status" value="1"/>
</dbReference>
<evidence type="ECO:0000259" key="7">
    <source>
        <dbReference type="PROSITE" id="PS50885"/>
    </source>
</evidence>
<keyword evidence="9" id="KW-1185">Reference proteome</keyword>
<feature type="transmembrane region" description="Helical" evidence="5">
    <location>
        <begin position="155"/>
        <end position="177"/>
    </location>
</feature>
<dbReference type="SMART" id="SM00283">
    <property type="entry name" value="MA"/>
    <property type="match status" value="1"/>
</dbReference>
<evidence type="ECO:0000256" key="2">
    <source>
        <dbReference type="ARBA" id="ARBA00023224"/>
    </source>
</evidence>
<feature type="transmembrane region" description="Helical" evidence="5">
    <location>
        <begin position="7"/>
        <end position="29"/>
    </location>
</feature>
<dbReference type="InterPro" id="IPR004090">
    <property type="entry name" value="Chemotax_Me-accpt_rcpt"/>
</dbReference>
<name>A0ABV7FV85_9ALTE</name>
<keyword evidence="5" id="KW-0472">Membrane</keyword>
<dbReference type="Gene3D" id="1.10.287.950">
    <property type="entry name" value="Methyl-accepting chemotaxis protein"/>
    <property type="match status" value="1"/>
</dbReference>